<feature type="domain" description="ABC3 transporter permease C-terminal" evidence="8">
    <location>
        <begin position="647"/>
        <end position="760"/>
    </location>
</feature>
<evidence type="ECO:0000313" key="10">
    <source>
        <dbReference type="EMBL" id="CBA29509.1"/>
    </source>
</evidence>
<feature type="transmembrane region" description="Helical" evidence="7">
    <location>
        <begin position="251"/>
        <end position="272"/>
    </location>
</feature>
<keyword evidence="3" id="KW-1003">Cell membrane</keyword>
<keyword evidence="4 7" id="KW-0812">Transmembrane</keyword>
<evidence type="ECO:0000256" key="6">
    <source>
        <dbReference type="ARBA" id="ARBA00023136"/>
    </source>
</evidence>
<feature type="transmembrane region" description="Helical" evidence="7">
    <location>
        <begin position="346"/>
        <end position="371"/>
    </location>
</feature>
<dbReference type="AlphaFoldDB" id="C9YAU9"/>
<proteinExistence type="inferred from homology"/>
<feature type="transmembrane region" description="Helical" evidence="7">
    <location>
        <begin position="736"/>
        <end position="756"/>
    </location>
</feature>
<keyword evidence="5 7" id="KW-1133">Transmembrane helix</keyword>
<feature type="domain" description="ABC3 transporter permease C-terminal" evidence="8">
    <location>
        <begin position="256"/>
        <end position="368"/>
    </location>
</feature>
<accession>C9YAU9</accession>
<feature type="transmembrane region" description="Helical" evidence="7">
    <location>
        <begin position="417"/>
        <end position="439"/>
    </location>
</feature>
<dbReference type="InterPro" id="IPR003838">
    <property type="entry name" value="ABC3_permease_C"/>
</dbReference>
<evidence type="ECO:0000256" key="5">
    <source>
        <dbReference type="ARBA" id="ARBA00022989"/>
    </source>
</evidence>
<dbReference type="InterPro" id="IPR051447">
    <property type="entry name" value="Lipoprotein-release_system"/>
</dbReference>
<name>C9YAU9_CURXX</name>
<keyword evidence="6 7" id="KW-0472">Membrane</keyword>
<dbReference type="InterPro" id="IPR025857">
    <property type="entry name" value="MacB_PCD"/>
</dbReference>
<evidence type="ECO:0000256" key="3">
    <source>
        <dbReference type="ARBA" id="ARBA00022475"/>
    </source>
</evidence>
<evidence type="ECO:0000256" key="2">
    <source>
        <dbReference type="ARBA" id="ARBA00005236"/>
    </source>
</evidence>
<comment type="subcellular location">
    <subcellularLocation>
        <location evidence="1">Cell membrane</location>
        <topology evidence="1">Multi-pass membrane protein</topology>
    </subcellularLocation>
</comment>
<dbReference type="GO" id="GO:0098797">
    <property type="term" value="C:plasma membrane protein complex"/>
    <property type="evidence" value="ECO:0007669"/>
    <property type="project" value="TreeGrafter"/>
</dbReference>
<evidence type="ECO:0000256" key="1">
    <source>
        <dbReference type="ARBA" id="ARBA00004651"/>
    </source>
</evidence>
<feature type="transmembrane region" description="Helical" evidence="7">
    <location>
        <begin position="641"/>
        <end position="661"/>
    </location>
</feature>
<organism evidence="10">
    <name type="scientific">Curvibacter symbiont subsp. Hydra magnipapillata</name>
    <dbReference type="NCBI Taxonomy" id="667019"/>
    <lineage>
        <taxon>Bacteria</taxon>
        <taxon>Pseudomonadati</taxon>
        <taxon>Pseudomonadota</taxon>
        <taxon>Betaproteobacteria</taxon>
        <taxon>Burkholderiales</taxon>
        <taxon>Comamonadaceae</taxon>
        <taxon>Curvibacter</taxon>
    </lineage>
</organism>
<feature type="transmembrane region" description="Helical" evidence="7">
    <location>
        <begin position="303"/>
        <end position="326"/>
    </location>
</feature>
<dbReference type="Pfam" id="PF02687">
    <property type="entry name" value="FtsX"/>
    <property type="match status" value="2"/>
</dbReference>
<feature type="domain" description="MacB-like periplasmic core" evidence="9">
    <location>
        <begin position="419"/>
        <end position="609"/>
    </location>
</feature>
<evidence type="ECO:0000256" key="4">
    <source>
        <dbReference type="ARBA" id="ARBA00022692"/>
    </source>
</evidence>
<dbReference type="PANTHER" id="PTHR30489:SF0">
    <property type="entry name" value="LIPOPROTEIN-RELEASING SYSTEM TRANSMEMBRANE PROTEIN LOLE"/>
    <property type="match status" value="1"/>
</dbReference>
<dbReference type="Pfam" id="PF12704">
    <property type="entry name" value="MacB_PCD"/>
    <property type="match status" value="2"/>
</dbReference>
<dbReference type="GO" id="GO:0044874">
    <property type="term" value="P:lipoprotein localization to outer membrane"/>
    <property type="evidence" value="ECO:0007669"/>
    <property type="project" value="TreeGrafter"/>
</dbReference>
<evidence type="ECO:0000256" key="7">
    <source>
        <dbReference type="SAM" id="Phobius"/>
    </source>
</evidence>
<feature type="transmembrane region" description="Helical" evidence="7">
    <location>
        <begin position="700"/>
        <end position="724"/>
    </location>
</feature>
<gene>
    <name evidence="10" type="ORF">Csp_A12500</name>
</gene>
<reference evidence="10" key="1">
    <citation type="journal article" date="2010" name="Nature">
        <title>The dynamic genome of Hydra.</title>
        <authorList>
            <person name="Chapman J.A."/>
            <person name="Kirkness E.F."/>
            <person name="Simakov O."/>
            <person name="Hampson S.E."/>
            <person name="Mitros T."/>
            <person name="Weinmaier T."/>
            <person name="Rattei T."/>
            <person name="Balasubramanian P.G."/>
            <person name="Borman J."/>
            <person name="Busam D."/>
            <person name="Disbennett K."/>
            <person name="Pfannkoch C."/>
            <person name="Sumin N."/>
            <person name="Sutton G."/>
            <person name="Viswanathan L."/>
            <person name="Walenz B."/>
            <person name="Goodstein D.M."/>
            <person name="Hellsten U."/>
            <person name="Kawashima T."/>
            <person name="Prochnik S.E."/>
            <person name="Putnam N.H."/>
            <person name="Shu S."/>
            <person name="Blumberg B."/>
            <person name="Dana C.E."/>
            <person name="Gee L."/>
            <person name="Kibler D.F."/>
            <person name="Law L."/>
            <person name="Lindgens D."/>
            <person name="Martinez D.E."/>
            <person name="Peng J."/>
            <person name="Wigge P.A."/>
            <person name="Bertulat B."/>
            <person name="Guder C."/>
            <person name="Nakamura Y."/>
            <person name="Ozbek S."/>
            <person name="Watanabe H."/>
            <person name="Khalturin K."/>
            <person name="Hemmrich G."/>
            <person name="Franke A."/>
            <person name="Augustin R."/>
            <person name="Fraune S."/>
            <person name="Hayakawa E."/>
            <person name="Hayakawa S."/>
            <person name="Hirose M."/>
            <person name="Hwang J."/>
            <person name="Ikeo K."/>
            <person name="Nishimiya-Fujisawa C."/>
            <person name="Ogura A."/>
            <person name="Takahashi T."/>
            <person name="Steinmetz P.R."/>
            <person name="Zhang X."/>
            <person name="Aufschnaiter R."/>
            <person name="Eder M.K."/>
            <person name="Gorny A.K."/>
            <person name="Salvenmoser W."/>
            <person name="Heimberg A.M."/>
            <person name="Wheeler B.M."/>
            <person name="Peterson K.J."/>
            <person name="Boettger A."/>
            <person name="Tischler P."/>
            <person name="Wolf A."/>
            <person name="Gojobori T."/>
            <person name="Remington K.A."/>
            <person name="Strausberg R.L."/>
            <person name="Venter J."/>
            <person name="Technau U."/>
            <person name="Hobmayer B."/>
            <person name="Bosch T.C."/>
            <person name="Holstein T.W."/>
            <person name="Fujisawa T."/>
            <person name="Bode H.R."/>
            <person name="David C.N."/>
            <person name="Rokhsar D.S."/>
            <person name="Steele R.E."/>
        </authorList>
    </citation>
    <scope>NUCLEOTIDE SEQUENCE</scope>
</reference>
<evidence type="ECO:0008006" key="11">
    <source>
        <dbReference type="Google" id="ProtNLM"/>
    </source>
</evidence>
<comment type="similarity">
    <text evidence="2">Belongs to the ABC-4 integral membrane protein family. LolC/E subfamily.</text>
</comment>
<protein>
    <recommendedName>
        <fullName evidence="11">ABC transporter permease</fullName>
    </recommendedName>
</protein>
<dbReference type="PANTHER" id="PTHR30489">
    <property type="entry name" value="LIPOPROTEIN-RELEASING SYSTEM TRANSMEMBRANE PROTEIN LOLE"/>
    <property type="match status" value="1"/>
</dbReference>
<sequence>MWSQALTIALVVASGVGGFITSFSAFDSLSWSRDVYYAESRFADVFSSLKSAPLALQRQLEAIDGAAHVQTGLAQVVPITIPGVSDPIAGQIIGLDPAEPQRLNLVSLRSGRMVASHGSGAMDALVSEAFAVAHQLKTGDEVTALINGKRERLRLVGIGLSPEYIFAGLGGSPDQRGFGIFWIDRKALAMAYNMEGAFNQVTVRLGPGASEGAVIDQLDRLLAPYGGINAHGRDQQMSDVILNSEIKQQRVMGTVLPSIFLAVAAFLLNVVVGRQIASQREQVAALKALGYGNLAIGGHYLKLVLVIVVLGLLLGLALGAALGQGFVGLYAKTFRFPTLHYRLAPALILVAVGVALAAAVLATLGAIRATVLLAPAEAMRSPSPGRYQPMLLERWGMKAWFSPPLRMILRTMERHRLRTLLTTVGVAMAMATVITGAFMRDAVAVLMDTQFGQVLRGDVSINLLEATPARALQATAHLPFVTAVEGGRNVAVRLVNGNRHHRGAIQGKPEVPDLFRIVNLDKQALNAPRKGLLLTDRLATKLGVKPGDMLRVELQEGRREVVHLPVTGTVHELLGMNAYMERTSLNSVLREGDLVNQIMVSVERGHEPELLNRLKELPKVGVAISKRVMARNINDVTARNILVFSLVLTVFATIIAVGVVYNNARIALAERAWELASLRVLGFTRTEVSAILLGELGIEIVLALPLGMGLGYLLALGIVTMIRSDEFSFPFAIQPATYAFAVVCVVVAGVISALIVRRRIDQLDLVSVLKTRE</sequence>
<dbReference type="EMBL" id="FN543104">
    <property type="protein sequence ID" value="CBA29509.1"/>
    <property type="molecule type" value="Genomic_DNA"/>
</dbReference>
<feature type="domain" description="MacB-like periplasmic core" evidence="9">
    <location>
        <begin position="7"/>
        <end position="220"/>
    </location>
</feature>
<evidence type="ECO:0000259" key="9">
    <source>
        <dbReference type="Pfam" id="PF12704"/>
    </source>
</evidence>
<evidence type="ECO:0000259" key="8">
    <source>
        <dbReference type="Pfam" id="PF02687"/>
    </source>
</evidence>